<dbReference type="EMBL" id="CAJVPM010004911">
    <property type="protein sequence ID" value="CAG8518559.1"/>
    <property type="molecule type" value="Genomic_DNA"/>
</dbReference>
<evidence type="ECO:0000313" key="1">
    <source>
        <dbReference type="EMBL" id="CAG8518559.1"/>
    </source>
</evidence>
<dbReference type="Proteomes" id="UP000789860">
    <property type="component" value="Unassembled WGS sequence"/>
</dbReference>
<accession>A0ACA9LE36</accession>
<protein>
    <submittedName>
        <fullName evidence="1">4345_t:CDS:1</fullName>
    </submittedName>
</protein>
<organism evidence="1 2">
    <name type="scientific">Scutellospora calospora</name>
    <dbReference type="NCBI Taxonomy" id="85575"/>
    <lineage>
        <taxon>Eukaryota</taxon>
        <taxon>Fungi</taxon>
        <taxon>Fungi incertae sedis</taxon>
        <taxon>Mucoromycota</taxon>
        <taxon>Glomeromycotina</taxon>
        <taxon>Glomeromycetes</taxon>
        <taxon>Diversisporales</taxon>
        <taxon>Gigasporaceae</taxon>
        <taxon>Scutellospora</taxon>
    </lineage>
</organism>
<sequence>DLLGYNLMALKYIKRDWENNNTAEFFDDIPKNEEISSGSLTKRKFINLTV</sequence>
<gene>
    <name evidence="1" type="ORF">SCALOS_LOCUS3974</name>
</gene>
<reference evidence="1" key="1">
    <citation type="submission" date="2021-06" db="EMBL/GenBank/DDBJ databases">
        <authorList>
            <person name="Kallberg Y."/>
            <person name="Tangrot J."/>
            <person name="Rosling A."/>
        </authorList>
    </citation>
    <scope>NUCLEOTIDE SEQUENCE</scope>
    <source>
        <strain evidence="1">AU212A</strain>
    </source>
</reference>
<comment type="caution">
    <text evidence="1">The sequence shown here is derived from an EMBL/GenBank/DDBJ whole genome shotgun (WGS) entry which is preliminary data.</text>
</comment>
<evidence type="ECO:0000313" key="2">
    <source>
        <dbReference type="Proteomes" id="UP000789860"/>
    </source>
</evidence>
<name>A0ACA9LE36_9GLOM</name>
<feature type="non-terminal residue" evidence="1">
    <location>
        <position position="1"/>
    </location>
</feature>
<keyword evidence="2" id="KW-1185">Reference proteome</keyword>
<proteinExistence type="predicted"/>